<keyword evidence="2 10" id="KW-0479">Metal-binding</keyword>
<comment type="subunit">
    <text evidence="9 10">Homodimer, forms a heterotetramer with a Cas2 homodimer.</text>
</comment>
<comment type="function">
    <text evidence="10">CRISPR (clustered regularly interspaced short palindromic repeat), is an adaptive immune system that provides protection against mobile genetic elements (viruses, transposable elements and conjugative plasmids). CRISPR clusters contain spacers, sequences complementary to antecedent mobile elements, and target invading nucleic acids. CRISPR clusters are transcribed and processed into CRISPR RNA (crRNA). Acts as a dsDNA endonuclease. Involved in the integration of spacer DNA into the CRISPR cassette.</text>
</comment>
<dbReference type="AlphaFoldDB" id="A0AAE3VFA1"/>
<dbReference type="NCBIfam" id="TIGR00287">
    <property type="entry name" value="cas1"/>
    <property type="match status" value="1"/>
</dbReference>
<protein>
    <recommendedName>
        <fullName evidence="10">CRISPR-associated endonuclease Cas1</fullName>
        <ecNumber evidence="10">3.1.-.-</ecNumber>
    </recommendedName>
</protein>
<comment type="caution">
    <text evidence="11">The sequence shown here is derived from an EMBL/GenBank/DDBJ whole genome shotgun (WGS) entry which is preliminary data.</text>
</comment>
<evidence type="ECO:0000256" key="9">
    <source>
        <dbReference type="ARBA" id="ARBA00038592"/>
    </source>
</evidence>
<keyword evidence="4 10" id="KW-0378">Hydrolase</keyword>
<evidence type="ECO:0000256" key="2">
    <source>
        <dbReference type="ARBA" id="ARBA00022723"/>
    </source>
</evidence>
<dbReference type="InterPro" id="IPR002729">
    <property type="entry name" value="CRISPR-assoc_Cas1"/>
</dbReference>
<keyword evidence="7 10" id="KW-0238">DNA-binding</keyword>
<dbReference type="PANTHER" id="PTHR34353:SF2">
    <property type="entry name" value="CRISPR-ASSOCIATED ENDONUCLEASE CAS1 1"/>
    <property type="match status" value="1"/>
</dbReference>
<comment type="cofactor">
    <cofactor evidence="10">
        <name>Mg(2+)</name>
        <dbReference type="ChEBI" id="CHEBI:18420"/>
    </cofactor>
    <cofactor evidence="10">
        <name>Mn(2+)</name>
        <dbReference type="ChEBI" id="CHEBI:29035"/>
    </cofactor>
</comment>
<dbReference type="EMBL" id="JAUSVL010000001">
    <property type="protein sequence ID" value="MDQ0289427.1"/>
    <property type="molecule type" value="Genomic_DNA"/>
</dbReference>
<dbReference type="InterPro" id="IPR042206">
    <property type="entry name" value="CRISPR-assoc_Cas1_C"/>
</dbReference>
<evidence type="ECO:0000256" key="8">
    <source>
        <dbReference type="ARBA" id="ARBA00023211"/>
    </source>
</evidence>
<keyword evidence="1 10" id="KW-0540">Nuclease</keyword>
<dbReference type="InterPro" id="IPR042211">
    <property type="entry name" value="CRISPR-assoc_Cas1_N"/>
</dbReference>
<dbReference type="RefSeq" id="WP_307260849.1">
    <property type="nucleotide sequence ID" value="NZ_JAUSVL010000001.1"/>
</dbReference>
<evidence type="ECO:0000256" key="7">
    <source>
        <dbReference type="ARBA" id="ARBA00023125"/>
    </source>
</evidence>
<comment type="similarity">
    <text evidence="10">Belongs to the CRISPR-associated endonuclease Cas1 family.</text>
</comment>
<evidence type="ECO:0000256" key="3">
    <source>
        <dbReference type="ARBA" id="ARBA00022759"/>
    </source>
</evidence>
<keyword evidence="12" id="KW-1185">Reference proteome</keyword>
<evidence type="ECO:0000313" key="11">
    <source>
        <dbReference type="EMBL" id="MDQ0289427.1"/>
    </source>
</evidence>
<evidence type="ECO:0000313" key="12">
    <source>
        <dbReference type="Proteomes" id="UP001238163"/>
    </source>
</evidence>
<evidence type="ECO:0000256" key="4">
    <source>
        <dbReference type="ARBA" id="ARBA00022801"/>
    </source>
</evidence>
<feature type="binding site" evidence="10">
    <location>
        <position position="166"/>
    </location>
    <ligand>
        <name>Mn(2+)</name>
        <dbReference type="ChEBI" id="CHEBI:29035"/>
    </ligand>
</feature>
<dbReference type="Gene3D" id="1.20.120.920">
    <property type="entry name" value="CRISPR-associated endonuclease Cas1, C-terminal domain"/>
    <property type="match status" value="1"/>
</dbReference>
<keyword evidence="6 10" id="KW-0051">Antiviral defense</keyword>
<dbReference type="GO" id="GO:0051607">
    <property type="term" value="P:defense response to virus"/>
    <property type="evidence" value="ECO:0007669"/>
    <property type="project" value="UniProtKB-UniRule"/>
</dbReference>
<dbReference type="EC" id="3.1.-.-" evidence="10"/>
<dbReference type="GO" id="GO:0004519">
    <property type="term" value="F:endonuclease activity"/>
    <property type="evidence" value="ECO:0007669"/>
    <property type="project" value="UniProtKB-UniRule"/>
</dbReference>
<feature type="binding site" evidence="10">
    <location>
        <position position="246"/>
    </location>
    <ligand>
        <name>Mn(2+)</name>
        <dbReference type="ChEBI" id="CHEBI:29035"/>
    </ligand>
</feature>
<gene>
    <name evidence="10" type="primary">cas1</name>
    <name evidence="11" type="ORF">J3R75_001534</name>
</gene>
<keyword evidence="5 10" id="KW-0460">Magnesium</keyword>
<keyword evidence="3 10" id="KW-0255">Endonuclease</keyword>
<dbReference type="InterPro" id="IPR050646">
    <property type="entry name" value="Cas1"/>
</dbReference>
<reference evidence="11" key="1">
    <citation type="submission" date="2023-07" db="EMBL/GenBank/DDBJ databases">
        <title>Genomic Encyclopedia of Type Strains, Phase IV (KMG-IV): sequencing the most valuable type-strain genomes for metagenomic binning, comparative biology and taxonomic classification.</title>
        <authorList>
            <person name="Goeker M."/>
        </authorList>
    </citation>
    <scope>NUCLEOTIDE SEQUENCE</scope>
    <source>
        <strain evidence="11">DSM 24202</strain>
    </source>
</reference>
<dbReference type="GO" id="GO:0016787">
    <property type="term" value="F:hydrolase activity"/>
    <property type="evidence" value="ECO:0007669"/>
    <property type="project" value="UniProtKB-KW"/>
</dbReference>
<evidence type="ECO:0000256" key="1">
    <source>
        <dbReference type="ARBA" id="ARBA00022722"/>
    </source>
</evidence>
<accession>A0AAE3VFA1</accession>
<keyword evidence="8 10" id="KW-0464">Manganese</keyword>
<dbReference type="HAMAP" id="MF_01470">
    <property type="entry name" value="Cas1"/>
    <property type="match status" value="1"/>
</dbReference>
<evidence type="ECO:0000256" key="5">
    <source>
        <dbReference type="ARBA" id="ARBA00022842"/>
    </source>
</evidence>
<dbReference type="Gene3D" id="3.100.10.20">
    <property type="entry name" value="CRISPR-associated endonuclease Cas1, N-terminal domain"/>
    <property type="match status" value="1"/>
</dbReference>
<dbReference type="PANTHER" id="PTHR34353">
    <property type="entry name" value="CRISPR-ASSOCIATED ENDONUCLEASE CAS1 1"/>
    <property type="match status" value="1"/>
</dbReference>
<evidence type="ECO:0000256" key="10">
    <source>
        <dbReference type="HAMAP-Rule" id="MF_01470"/>
    </source>
</evidence>
<dbReference type="Pfam" id="PF01867">
    <property type="entry name" value="Cas_Cas1"/>
    <property type="match status" value="1"/>
</dbReference>
<feature type="binding site" evidence="10">
    <location>
        <position position="231"/>
    </location>
    <ligand>
        <name>Mn(2+)</name>
        <dbReference type="ChEBI" id="CHEBI:29035"/>
    </ligand>
</feature>
<dbReference type="GO" id="GO:0003677">
    <property type="term" value="F:DNA binding"/>
    <property type="evidence" value="ECO:0007669"/>
    <property type="project" value="UniProtKB-KW"/>
</dbReference>
<dbReference type="GO" id="GO:0046872">
    <property type="term" value="F:metal ion binding"/>
    <property type="evidence" value="ECO:0007669"/>
    <property type="project" value="UniProtKB-UniRule"/>
</dbReference>
<evidence type="ECO:0000256" key="6">
    <source>
        <dbReference type="ARBA" id="ARBA00023118"/>
    </source>
</evidence>
<dbReference type="CDD" id="cd09634">
    <property type="entry name" value="Cas1_I-II-III"/>
    <property type="match status" value="1"/>
</dbReference>
<proteinExistence type="inferred from homology"/>
<organism evidence="11 12">
    <name type="scientific">Oligosphaera ethanolica</name>
    <dbReference type="NCBI Taxonomy" id="760260"/>
    <lineage>
        <taxon>Bacteria</taxon>
        <taxon>Pseudomonadati</taxon>
        <taxon>Lentisphaerota</taxon>
        <taxon>Oligosphaeria</taxon>
        <taxon>Oligosphaerales</taxon>
        <taxon>Oligosphaeraceae</taxon>
        <taxon>Oligosphaera</taxon>
    </lineage>
</organism>
<dbReference type="GO" id="GO:0043571">
    <property type="term" value="P:maintenance of CRISPR repeat elements"/>
    <property type="evidence" value="ECO:0007669"/>
    <property type="project" value="UniProtKB-UniRule"/>
</dbReference>
<name>A0AAE3VFA1_9BACT</name>
<dbReference type="Proteomes" id="UP001238163">
    <property type="component" value="Unassembled WGS sequence"/>
</dbReference>
<sequence>MPTLYLNSQGVDARLNDRRVALSRFDYTNDDVDAFTVPIFDIDRVVVIGTPRVSMQLLHKFMYANIPVYFLSAHGRWVSSMVPNSNGSALRRLRQYDAARSATLAVMIARQLVYAKIRNMRRVLQRLAANREQSQDVEQMDACNSLLGYAQKVMDADTVAAIRGYEGIASACYFRRLGAFFPEDLPFTSRSRRPPRDAANAILSWTYTIVGAEIDAEIRCAGLDPCLGFLHDISYGRPSLALDLVEPLRAPLCDLLALNLLNHKLLKKEHFENHADDGGVYLKSDSRKIFFCEYEQYMERFFAESKGGSRVTFRRVIRNMVNAISQTVESNQEPQFFMMP</sequence>